<protein>
    <submittedName>
        <fullName evidence="1">Uncharacterized protein</fullName>
    </submittedName>
</protein>
<sequence length="96" mass="10993">MKYTTQSPTKATMPIPHMRSVARKSASVIYTREKMATDKILLSDLGHFSKSTNVRKTSCRQHTNRPLLYAEEEGAGHCYPWWRDYLEGGGRRSMEG</sequence>
<accession>A0A4Y2IY57</accession>
<comment type="caution">
    <text evidence="1">The sequence shown here is derived from an EMBL/GenBank/DDBJ whole genome shotgun (WGS) entry which is preliminary data.</text>
</comment>
<organism evidence="1 2">
    <name type="scientific">Araneus ventricosus</name>
    <name type="common">Orbweaver spider</name>
    <name type="synonym">Epeira ventricosa</name>
    <dbReference type="NCBI Taxonomy" id="182803"/>
    <lineage>
        <taxon>Eukaryota</taxon>
        <taxon>Metazoa</taxon>
        <taxon>Ecdysozoa</taxon>
        <taxon>Arthropoda</taxon>
        <taxon>Chelicerata</taxon>
        <taxon>Arachnida</taxon>
        <taxon>Araneae</taxon>
        <taxon>Araneomorphae</taxon>
        <taxon>Entelegynae</taxon>
        <taxon>Araneoidea</taxon>
        <taxon>Araneidae</taxon>
        <taxon>Araneus</taxon>
    </lineage>
</organism>
<reference evidence="1 2" key="1">
    <citation type="journal article" date="2019" name="Sci. Rep.">
        <title>Orb-weaving spider Araneus ventricosus genome elucidates the spidroin gene catalogue.</title>
        <authorList>
            <person name="Kono N."/>
            <person name="Nakamura H."/>
            <person name="Ohtoshi R."/>
            <person name="Moran D.A.P."/>
            <person name="Shinohara A."/>
            <person name="Yoshida Y."/>
            <person name="Fujiwara M."/>
            <person name="Mori M."/>
            <person name="Tomita M."/>
            <person name="Arakawa K."/>
        </authorList>
    </citation>
    <scope>NUCLEOTIDE SEQUENCE [LARGE SCALE GENOMIC DNA]</scope>
</reference>
<dbReference type="AlphaFoldDB" id="A0A4Y2IY57"/>
<gene>
    <name evidence="1" type="ORF">AVEN_10412_1</name>
</gene>
<evidence type="ECO:0000313" key="2">
    <source>
        <dbReference type="Proteomes" id="UP000499080"/>
    </source>
</evidence>
<evidence type="ECO:0000313" key="1">
    <source>
        <dbReference type="EMBL" id="GBM82783.1"/>
    </source>
</evidence>
<dbReference type="Proteomes" id="UP000499080">
    <property type="component" value="Unassembled WGS sequence"/>
</dbReference>
<keyword evidence="2" id="KW-1185">Reference proteome</keyword>
<proteinExistence type="predicted"/>
<dbReference type="EMBL" id="BGPR01003034">
    <property type="protein sequence ID" value="GBM82783.1"/>
    <property type="molecule type" value="Genomic_DNA"/>
</dbReference>
<name>A0A4Y2IY57_ARAVE</name>